<organism evidence="1 2">
    <name type="scientific">Nocardioides luteus</name>
    <dbReference type="NCBI Taxonomy" id="1844"/>
    <lineage>
        <taxon>Bacteria</taxon>
        <taxon>Bacillati</taxon>
        <taxon>Actinomycetota</taxon>
        <taxon>Actinomycetes</taxon>
        <taxon>Propionibacteriales</taxon>
        <taxon>Nocardioidaceae</taxon>
        <taxon>Nocardioides</taxon>
    </lineage>
</organism>
<dbReference type="Proteomes" id="UP001142292">
    <property type="component" value="Unassembled WGS sequence"/>
</dbReference>
<dbReference type="Gene3D" id="3.50.50.60">
    <property type="entry name" value="FAD/NAD(P)-binding domain"/>
    <property type="match status" value="1"/>
</dbReference>
<sequence length="454" mass="49343">MSRTLDVDYIVVGAGAMGMAFTDALIDHAEVRVALLDRRHGVGGHWLEAYPFVRLHQASPFYGVASTPLGSGGIQQRGPEEGLHERATQAEICAYYARVLDRLVESGRVEFLANSEYAGDGAVVSRVSGERTEMPGARVVDARYLAPSIPAEKPPPFGFTEDARVLPVNELARLEEAPSQYVVVGSGKTATDACIWLLSRGVDPDSICWVRPRDPWMFNRAVVQPEPAVFIGMAADMMHAAEQSTSLEELFLRLEDAGIMLRIDRAVMPTMAKTPTLATWELAQLRTVENVVRRGHLHHVERGSLTFGGGSVGIAEDAVVVHCAADGLKYPPLIPIWRPEAITLQPIRAGFPCFAAALAGYVEATRDSDAEKNRLCPPSPYPDSMAAWARMNVLGTQAVMSFSAEPDIKEWADQVALNPARVPPGDPASAVLDDARERLAKHLKPGVAQLERLL</sequence>
<evidence type="ECO:0008006" key="3">
    <source>
        <dbReference type="Google" id="ProtNLM"/>
    </source>
</evidence>
<comment type="caution">
    <text evidence="1">The sequence shown here is derived from an EMBL/GenBank/DDBJ whole genome shotgun (WGS) entry which is preliminary data.</text>
</comment>
<dbReference type="SUPFAM" id="SSF51905">
    <property type="entry name" value="FAD/NAD(P)-binding domain"/>
    <property type="match status" value="1"/>
</dbReference>
<proteinExistence type="predicted"/>
<dbReference type="EMBL" id="BSEL01000011">
    <property type="protein sequence ID" value="GLJ70351.1"/>
    <property type="molecule type" value="Genomic_DNA"/>
</dbReference>
<dbReference type="Pfam" id="PF13450">
    <property type="entry name" value="NAD_binding_8"/>
    <property type="match status" value="1"/>
</dbReference>
<reference evidence="1" key="1">
    <citation type="journal article" date="2014" name="Int. J. Syst. Evol. Microbiol.">
        <title>Complete genome of a new Firmicutes species belonging to the dominant human colonic microbiota ('Ruminococcus bicirculans') reveals two chromosomes and a selective capacity to utilize plant glucans.</title>
        <authorList>
            <consortium name="NISC Comparative Sequencing Program"/>
            <person name="Wegmann U."/>
            <person name="Louis P."/>
            <person name="Goesmann A."/>
            <person name="Henrissat B."/>
            <person name="Duncan S.H."/>
            <person name="Flint H.J."/>
        </authorList>
    </citation>
    <scope>NUCLEOTIDE SEQUENCE</scope>
    <source>
        <strain evidence="1">VKM Ac-1246</strain>
    </source>
</reference>
<evidence type="ECO:0000313" key="1">
    <source>
        <dbReference type="EMBL" id="GLJ70351.1"/>
    </source>
</evidence>
<name>A0ABQ5T5F8_9ACTN</name>
<dbReference type="InterPro" id="IPR036188">
    <property type="entry name" value="FAD/NAD-bd_sf"/>
</dbReference>
<accession>A0ABQ5T5F8</accession>
<evidence type="ECO:0000313" key="2">
    <source>
        <dbReference type="Proteomes" id="UP001142292"/>
    </source>
</evidence>
<gene>
    <name evidence="1" type="ORF">GCM10017579_43870</name>
</gene>
<reference evidence="1" key="2">
    <citation type="submission" date="2023-01" db="EMBL/GenBank/DDBJ databases">
        <authorList>
            <person name="Sun Q."/>
            <person name="Evtushenko L."/>
        </authorList>
    </citation>
    <scope>NUCLEOTIDE SEQUENCE</scope>
    <source>
        <strain evidence="1">VKM Ac-1246</strain>
    </source>
</reference>
<keyword evidence="2" id="KW-1185">Reference proteome</keyword>
<protein>
    <recommendedName>
        <fullName evidence="3">Pyridine nucleotide-disulfide oxidoreductase</fullName>
    </recommendedName>
</protein>
<dbReference type="RefSeq" id="WP_189120367.1">
    <property type="nucleotide sequence ID" value="NZ_BMRK01000022.1"/>
</dbReference>